<evidence type="ECO:0000256" key="1">
    <source>
        <dbReference type="SAM" id="MobiDB-lite"/>
    </source>
</evidence>
<dbReference type="InterPro" id="IPR052220">
    <property type="entry name" value="METTL25"/>
</dbReference>
<dbReference type="InterPro" id="IPR025714">
    <property type="entry name" value="Methyltranfer_dom"/>
</dbReference>
<evidence type="ECO:0000313" key="3">
    <source>
        <dbReference type="EMBL" id="ETI24697.1"/>
    </source>
</evidence>
<gene>
    <name evidence="3" type="ORF">G647_04066</name>
</gene>
<dbReference type="RefSeq" id="XP_008726633.1">
    <property type="nucleotide sequence ID" value="XM_008728411.1"/>
</dbReference>
<reference evidence="3 4" key="1">
    <citation type="submission" date="2013-03" db="EMBL/GenBank/DDBJ databases">
        <title>The Genome Sequence of Cladophialophora carrionii CBS 160.54.</title>
        <authorList>
            <consortium name="The Broad Institute Genomics Platform"/>
            <person name="Cuomo C."/>
            <person name="de Hoog S."/>
            <person name="Gorbushina A."/>
            <person name="Walker B."/>
            <person name="Young S.K."/>
            <person name="Zeng Q."/>
            <person name="Gargeya S."/>
            <person name="Fitzgerald M."/>
            <person name="Haas B."/>
            <person name="Abouelleil A."/>
            <person name="Allen A.W."/>
            <person name="Alvarado L."/>
            <person name="Arachchi H.M."/>
            <person name="Berlin A.M."/>
            <person name="Chapman S.B."/>
            <person name="Gainer-Dewar J."/>
            <person name="Goldberg J."/>
            <person name="Griggs A."/>
            <person name="Gujja S."/>
            <person name="Hansen M."/>
            <person name="Howarth C."/>
            <person name="Imamovic A."/>
            <person name="Ireland A."/>
            <person name="Larimer J."/>
            <person name="McCowan C."/>
            <person name="Murphy C."/>
            <person name="Pearson M."/>
            <person name="Poon T.W."/>
            <person name="Priest M."/>
            <person name="Roberts A."/>
            <person name="Saif S."/>
            <person name="Shea T."/>
            <person name="Sisk P."/>
            <person name="Sykes S."/>
            <person name="Wortman J."/>
            <person name="Nusbaum C."/>
            <person name="Birren B."/>
        </authorList>
    </citation>
    <scope>NUCLEOTIDE SEQUENCE [LARGE SCALE GENOMIC DNA]</scope>
    <source>
        <strain evidence="3 4">CBS 160.54</strain>
    </source>
</reference>
<feature type="region of interest" description="Disordered" evidence="1">
    <location>
        <begin position="238"/>
        <end position="283"/>
    </location>
</feature>
<dbReference type="EMBL" id="KB822704">
    <property type="protein sequence ID" value="ETI24697.1"/>
    <property type="molecule type" value="Genomic_DNA"/>
</dbReference>
<dbReference type="GeneID" id="19982559"/>
<sequence>MTHFSRHRPGGLRLPLDPAWKSEDEYVQSVLTFATTSDLFRNLCGGVHILDFLTREPDLYTTVLPQEWRDWFERVDIDRVLDLLMRDDLARYSDRKSENSDTTTPHPPASLIDYICTIRKHNLKRTFTPPSENISELPPHVAVGMKTKKAHEVTNVAAYVGQLCDELSSQHPDQEPLTVVDFGSGQNYLGRTLASPPYNKQVVAIEKRHHNITGAKSMDVHAKLAKKEKVMRNKKEWKRQLGLGNGNQNGTKNVTLEPPPLPVEDTRSKSPSEKVSTATAPDPSLTEAKIVGIEIEEGKGSMTYIEHDIQDGYLEDVIYPATPRSARQPQAPQDQAQGQADCCSAPTRRESDGDDQESSDGRMEIIPPSLQKHPPSIVISLHSCGNLTHHALRSLVLTPSIRACAVIGCCYNLLTERLGPVTYKLPQLRPNHPRLAATGGAYDPHGFPMSKTLEDFVPPKDPEAVAVAVAGVRLNITARMMAVQAPYNWGPLDSEMFFRRHFYRTLLQKILLDVGVVKQCPDPGMPSQVAGGSITGRDDQGTPLIVGSLRKACFVTFRAYVRGALAKLRADPVDGDMVAQLTRDLTDENVEAYEARYAYAKKNLAVIWSLMAFSAGVVESIIVVDRWLFLREQECVRDAWVDVVFDYALSPRNFVVVGVKKGEDGRLS</sequence>
<evidence type="ECO:0000313" key="4">
    <source>
        <dbReference type="Proteomes" id="UP000030678"/>
    </source>
</evidence>
<dbReference type="Pfam" id="PF13679">
    <property type="entry name" value="Methyltransf_32"/>
    <property type="match status" value="1"/>
</dbReference>
<protein>
    <recommendedName>
        <fullName evidence="2">Methyltransferase domain-containing protein</fullName>
    </recommendedName>
</protein>
<organism evidence="3 4">
    <name type="scientific">Cladophialophora carrionii CBS 160.54</name>
    <dbReference type="NCBI Taxonomy" id="1279043"/>
    <lineage>
        <taxon>Eukaryota</taxon>
        <taxon>Fungi</taxon>
        <taxon>Dikarya</taxon>
        <taxon>Ascomycota</taxon>
        <taxon>Pezizomycotina</taxon>
        <taxon>Eurotiomycetes</taxon>
        <taxon>Chaetothyriomycetidae</taxon>
        <taxon>Chaetothyriales</taxon>
        <taxon>Herpotrichiellaceae</taxon>
        <taxon>Cladophialophora</taxon>
    </lineage>
</organism>
<dbReference type="VEuPathDB" id="FungiDB:G647_04066"/>
<feature type="compositionally biased region" description="Low complexity" evidence="1">
    <location>
        <begin position="240"/>
        <end position="250"/>
    </location>
</feature>
<dbReference type="HOGENOM" id="CLU_016581_1_0_1"/>
<name>V9DFF0_9EURO</name>
<accession>V9DFF0</accession>
<dbReference type="AlphaFoldDB" id="V9DFF0"/>
<dbReference type="Proteomes" id="UP000030678">
    <property type="component" value="Unassembled WGS sequence"/>
</dbReference>
<feature type="region of interest" description="Disordered" evidence="1">
    <location>
        <begin position="324"/>
        <end position="362"/>
    </location>
</feature>
<feature type="compositionally biased region" description="Low complexity" evidence="1">
    <location>
        <begin position="324"/>
        <end position="345"/>
    </location>
</feature>
<evidence type="ECO:0000259" key="2">
    <source>
        <dbReference type="Pfam" id="PF13679"/>
    </source>
</evidence>
<dbReference type="OrthoDB" id="10258156at2759"/>
<dbReference type="PANTHER" id="PTHR12496:SF0">
    <property type="entry name" value="METHYLTRANSFERASE DOMAIN-CONTAINING PROTEIN"/>
    <property type="match status" value="1"/>
</dbReference>
<feature type="domain" description="Methyltransferase" evidence="2">
    <location>
        <begin position="148"/>
        <end position="416"/>
    </location>
</feature>
<proteinExistence type="predicted"/>
<dbReference type="PANTHER" id="PTHR12496">
    <property type="entry name" value="CGI-41 METHYLTRANSFERASE"/>
    <property type="match status" value="1"/>
</dbReference>